<evidence type="ECO:0000313" key="1">
    <source>
        <dbReference type="EMBL" id="APW39000.1"/>
    </source>
</evidence>
<accession>A0A1P8JZ21</accession>
<dbReference type="RefSeq" id="WP_076201040.1">
    <property type="nucleotide sequence ID" value="NZ_CP019236.1"/>
</dbReference>
<dbReference type="AlphaFoldDB" id="A0A1P8JZ21"/>
<keyword evidence="2" id="KW-1185">Reference proteome</keyword>
<gene>
    <name evidence="1" type="ORF">RD110_18780</name>
</gene>
<dbReference type="STRING" id="1842727.RD110_18780"/>
<evidence type="ECO:0000313" key="2">
    <source>
        <dbReference type="Proteomes" id="UP000186609"/>
    </source>
</evidence>
<dbReference type="EMBL" id="CP019236">
    <property type="protein sequence ID" value="APW39000.1"/>
    <property type="molecule type" value="Genomic_DNA"/>
</dbReference>
<reference evidence="1 2" key="1">
    <citation type="submission" date="2017-01" db="EMBL/GenBank/DDBJ databases">
        <authorList>
            <person name="Mah S.A."/>
            <person name="Swanson W.J."/>
            <person name="Moy G.W."/>
            <person name="Vacquier V.D."/>
        </authorList>
    </citation>
    <scope>NUCLEOTIDE SEQUENCE [LARGE SCALE GENOMIC DNA]</scope>
    <source>
        <strain evidence="1 2">DCY110</strain>
    </source>
</reference>
<organism evidence="1 2">
    <name type="scientific">Rhodoferax koreensis</name>
    <dbReference type="NCBI Taxonomy" id="1842727"/>
    <lineage>
        <taxon>Bacteria</taxon>
        <taxon>Pseudomonadati</taxon>
        <taxon>Pseudomonadota</taxon>
        <taxon>Betaproteobacteria</taxon>
        <taxon>Burkholderiales</taxon>
        <taxon>Comamonadaceae</taxon>
        <taxon>Rhodoferax</taxon>
    </lineage>
</organism>
<sequence>MTREDAGQADLALLVDIHAEFASIDIDDPNLEYDLGNLVGLSAGIMEMLISDWACATSDEHRYILWEEVSNLHTLLRSVSLFIGACEDVREPDFRVLEIAIRCMPQVIGLCPEYADACRAASI</sequence>
<protein>
    <submittedName>
        <fullName evidence="1">Uncharacterized protein</fullName>
    </submittedName>
</protein>
<name>A0A1P8JZ21_9BURK</name>
<dbReference type="Proteomes" id="UP000186609">
    <property type="component" value="Chromosome"/>
</dbReference>
<dbReference type="KEGG" id="rhy:RD110_18780"/>
<proteinExistence type="predicted"/>